<evidence type="ECO:0000313" key="1">
    <source>
        <dbReference type="EMBL" id="TFK63300.1"/>
    </source>
</evidence>
<sequence>MSMSLIETLPAEVFDEILGNCHPGMTYTLRYPPKKGDPVLVLSQVSHYWRSFLHDNALLWSRLSLHPSSNPTITSHDYLAGLAQWITRSCGLPLHLSTVLRTNSTKFNILEDIVKPYSRQIQHLTIALNTEELAEFFQLGAAFPRLKTLILVPSRVDHLSTVAPTTTFPALEHASFGIPVLSPNTLSTIPWNQLTSFRLNGDQKAEEYLRCLPLCTALRHHKLYLDRDTITALLIADAQSIALPNLESLEIESTEEITECDLMNPFFTPALEHLELILRRNFTFTAFTNLIVRSGCTLKSLWLHAISLSIHCDDLAAGFIHIPKLQRLVMGCMSNFPIHHLFTLFFPGRVTGPLLNIFSISHAILEARSRRAYAAEDILDPEIIVYGPSPVFTGKGEQRCIDNFRDQGLNISYPDEVDYSKYSSLCHTSTGRLYTAL</sequence>
<reference evidence="1 2" key="1">
    <citation type="journal article" date="2019" name="Nat. Ecol. Evol.">
        <title>Megaphylogeny resolves global patterns of mushroom evolution.</title>
        <authorList>
            <person name="Varga T."/>
            <person name="Krizsan K."/>
            <person name="Foldi C."/>
            <person name="Dima B."/>
            <person name="Sanchez-Garcia M."/>
            <person name="Sanchez-Ramirez S."/>
            <person name="Szollosi G.J."/>
            <person name="Szarkandi J.G."/>
            <person name="Papp V."/>
            <person name="Albert L."/>
            <person name="Andreopoulos W."/>
            <person name="Angelini C."/>
            <person name="Antonin V."/>
            <person name="Barry K.W."/>
            <person name="Bougher N.L."/>
            <person name="Buchanan P."/>
            <person name="Buyck B."/>
            <person name="Bense V."/>
            <person name="Catcheside P."/>
            <person name="Chovatia M."/>
            <person name="Cooper J."/>
            <person name="Damon W."/>
            <person name="Desjardin D."/>
            <person name="Finy P."/>
            <person name="Geml J."/>
            <person name="Haridas S."/>
            <person name="Hughes K."/>
            <person name="Justo A."/>
            <person name="Karasinski D."/>
            <person name="Kautmanova I."/>
            <person name="Kiss B."/>
            <person name="Kocsube S."/>
            <person name="Kotiranta H."/>
            <person name="LaButti K.M."/>
            <person name="Lechner B.E."/>
            <person name="Liimatainen K."/>
            <person name="Lipzen A."/>
            <person name="Lukacs Z."/>
            <person name="Mihaltcheva S."/>
            <person name="Morgado L.N."/>
            <person name="Niskanen T."/>
            <person name="Noordeloos M.E."/>
            <person name="Ohm R.A."/>
            <person name="Ortiz-Santana B."/>
            <person name="Ovrebo C."/>
            <person name="Racz N."/>
            <person name="Riley R."/>
            <person name="Savchenko A."/>
            <person name="Shiryaev A."/>
            <person name="Soop K."/>
            <person name="Spirin V."/>
            <person name="Szebenyi C."/>
            <person name="Tomsovsky M."/>
            <person name="Tulloss R.E."/>
            <person name="Uehling J."/>
            <person name="Grigoriev I.V."/>
            <person name="Vagvolgyi C."/>
            <person name="Papp T."/>
            <person name="Martin F.M."/>
            <person name="Miettinen O."/>
            <person name="Hibbett D.S."/>
            <person name="Nagy L.G."/>
        </authorList>
    </citation>
    <scope>NUCLEOTIDE SEQUENCE [LARGE SCALE GENOMIC DNA]</scope>
    <source>
        <strain evidence="1 2">NL-1719</strain>
    </source>
</reference>
<accession>A0ACD3ACB0</accession>
<keyword evidence="2" id="KW-1185">Reference proteome</keyword>
<dbReference type="EMBL" id="ML208530">
    <property type="protein sequence ID" value="TFK63300.1"/>
    <property type="molecule type" value="Genomic_DNA"/>
</dbReference>
<proteinExistence type="predicted"/>
<organism evidence="1 2">
    <name type="scientific">Pluteus cervinus</name>
    <dbReference type="NCBI Taxonomy" id="181527"/>
    <lineage>
        <taxon>Eukaryota</taxon>
        <taxon>Fungi</taxon>
        <taxon>Dikarya</taxon>
        <taxon>Basidiomycota</taxon>
        <taxon>Agaricomycotina</taxon>
        <taxon>Agaricomycetes</taxon>
        <taxon>Agaricomycetidae</taxon>
        <taxon>Agaricales</taxon>
        <taxon>Pluteineae</taxon>
        <taxon>Pluteaceae</taxon>
        <taxon>Pluteus</taxon>
    </lineage>
</organism>
<dbReference type="Proteomes" id="UP000308600">
    <property type="component" value="Unassembled WGS sequence"/>
</dbReference>
<evidence type="ECO:0000313" key="2">
    <source>
        <dbReference type="Proteomes" id="UP000308600"/>
    </source>
</evidence>
<name>A0ACD3ACB0_9AGAR</name>
<protein>
    <submittedName>
        <fullName evidence="1">Uncharacterized protein</fullName>
    </submittedName>
</protein>
<gene>
    <name evidence="1" type="ORF">BDN72DRAFT_847747</name>
</gene>